<proteinExistence type="predicted"/>
<protein>
    <submittedName>
        <fullName evidence="2">Uncharacterized protein</fullName>
    </submittedName>
</protein>
<evidence type="ECO:0000313" key="2">
    <source>
        <dbReference type="EMBL" id="CAE4612484.1"/>
    </source>
</evidence>
<feature type="region of interest" description="Disordered" evidence="1">
    <location>
        <begin position="503"/>
        <end position="528"/>
    </location>
</feature>
<feature type="compositionally biased region" description="Polar residues" evidence="1">
    <location>
        <begin position="300"/>
        <end position="311"/>
    </location>
</feature>
<feature type="compositionally biased region" description="Polar residues" evidence="1">
    <location>
        <begin position="337"/>
        <end position="349"/>
    </location>
</feature>
<feature type="region of interest" description="Disordered" evidence="1">
    <location>
        <begin position="269"/>
        <end position="367"/>
    </location>
</feature>
<feature type="region of interest" description="Disordered" evidence="1">
    <location>
        <begin position="203"/>
        <end position="235"/>
    </location>
</feature>
<reference evidence="2" key="1">
    <citation type="submission" date="2021-01" db="EMBL/GenBank/DDBJ databases">
        <authorList>
            <person name="Corre E."/>
            <person name="Pelletier E."/>
            <person name="Niang G."/>
            <person name="Scheremetjew M."/>
            <person name="Finn R."/>
            <person name="Kale V."/>
            <person name="Holt S."/>
            <person name="Cochrane G."/>
            <person name="Meng A."/>
            <person name="Brown T."/>
            <person name="Cohen L."/>
        </authorList>
    </citation>
    <scope>NUCLEOTIDE SEQUENCE</scope>
    <source>
        <strain evidence="2">CCMP3105</strain>
    </source>
</reference>
<name>A0A7S4RF06_9DINO</name>
<gene>
    <name evidence="2" type="ORF">AMON00008_LOCUS34532</name>
</gene>
<dbReference type="AlphaFoldDB" id="A0A7S4RF06"/>
<feature type="compositionally biased region" description="Basic and acidic residues" evidence="1">
    <location>
        <begin position="503"/>
        <end position="519"/>
    </location>
</feature>
<feature type="region of interest" description="Disordered" evidence="1">
    <location>
        <begin position="36"/>
        <end position="74"/>
    </location>
</feature>
<accession>A0A7S4RF06</accession>
<sequence length="528" mass="58215">MAQAWLKRDRWVQARATPRVRAAWFAGHVAGPMTAAVASTGPQKARLSPGPVSSRSDSGRSKSPKRRLGCSASSSSLTLEEENELRQFLKLVRGVEWGRKKRKHGKSQVSRVIEKLKAIGVSDVSELLRRVSSRRINEELAEAGYAPFSKDTLESIRKQSSFIRALEHLNEAHYRQIGPMAPAPQMLTSENLVYKAAQNPSGLRASLSSARPAPDVGNGSPPRRRQGEAGTMSKAGTGVSSAFLYMCSEEAPMEDGLVYMPLHLRGARHKSTRKSSVSKAMSASLPDLSRPEMRMAQVQARLSTPDSSSQPRPIASSPPGDSQSGLQRGLRPRISLGTFSAATSESVRTSPVAGAAPEGLGSPTRPRAVALRAPAPALDTPRLMEKLQRASEKIAHEQRAARWTSLNHSEDSLLQHGEAMLKEQVTLEARQNLFREMESEGVTSPLRQHIARKIRGRLREEQERDSQGTLDQVEIQQRSINIRKHLGLMSNLRRELQVLKRNAFDEEDDTKSKPGDELLRGTWKSSHR</sequence>
<organism evidence="2">
    <name type="scientific">Alexandrium monilatum</name>
    <dbReference type="NCBI Taxonomy" id="311494"/>
    <lineage>
        <taxon>Eukaryota</taxon>
        <taxon>Sar</taxon>
        <taxon>Alveolata</taxon>
        <taxon>Dinophyceae</taxon>
        <taxon>Gonyaulacales</taxon>
        <taxon>Pyrocystaceae</taxon>
        <taxon>Alexandrium</taxon>
    </lineage>
</organism>
<dbReference type="EMBL" id="HBNR01049423">
    <property type="protein sequence ID" value="CAE4612484.1"/>
    <property type="molecule type" value="Transcribed_RNA"/>
</dbReference>
<evidence type="ECO:0000256" key="1">
    <source>
        <dbReference type="SAM" id="MobiDB-lite"/>
    </source>
</evidence>